<sequence>MIFLRTAALCVSILAFLVRQPAEGDTYDCGPFCPHMNETPFTSCITLCPEGERIFDPFLRREGRFRNGTPCWIDGNRNGEIGMCCGGDCYPNKTCKSKMWKCALEDAIWIAVSHRTSTMNISVLN</sequence>
<protein>
    <submittedName>
        <fullName evidence="2">Putative secreted protein</fullName>
    </submittedName>
</protein>
<keyword evidence="1" id="KW-0732">Signal</keyword>
<evidence type="ECO:0000256" key="1">
    <source>
        <dbReference type="SAM" id="SignalP"/>
    </source>
</evidence>
<dbReference type="AlphaFoldDB" id="A0A0C9S495"/>
<accession>A0A0C9S495</accession>
<feature type="signal peptide" evidence="1">
    <location>
        <begin position="1"/>
        <end position="24"/>
    </location>
</feature>
<organism evidence="2">
    <name type="scientific">Amblyomma americanum</name>
    <name type="common">Lone star tick</name>
    <dbReference type="NCBI Taxonomy" id="6943"/>
    <lineage>
        <taxon>Eukaryota</taxon>
        <taxon>Metazoa</taxon>
        <taxon>Ecdysozoa</taxon>
        <taxon>Arthropoda</taxon>
        <taxon>Chelicerata</taxon>
        <taxon>Arachnida</taxon>
        <taxon>Acari</taxon>
        <taxon>Parasitiformes</taxon>
        <taxon>Ixodida</taxon>
        <taxon>Ixodoidea</taxon>
        <taxon>Ixodidae</taxon>
        <taxon>Amblyomminae</taxon>
        <taxon>Amblyomma</taxon>
    </lineage>
</organism>
<evidence type="ECO:0000313" key="2">
    <source>
        <dbReference type="EMBL" id="JAG92019.1"/>
    </source>
</evidence>
<dbReference type="EMBL" id="GBZX01000721">
    <property type="protein sequence ID" value="JAG92019.1"/>
    <property type="molecule type" value="mRNA"/>
</dbReference>
<feature type="chain" id="PRO_5002203254" evidence="1">
    <location>
        <begin position="25"/>
        <end position="125"/>
    </location>
</feature>
<name>A0A0C9S495_AMBAM</name>
<reference evidence="2" key="1">
    <citation type="journal article" date="2015" name="PLoS ONE">
        <title>An Insight into the Sialome of the Lone Star Tick, Amblyomma americanum, with a Glimpse on Its Time Dependent Gene Expression.</title>
        <authorList>
            <person name="Karim S."/>
            <person name="Ribeiro J.M."/>
        </authorList>
    </citation>
    <scope>NUCLEOTIDE SEQUENCE</scope>
    <source>
        <tissue evidence="2">Salivary gland</tissue>
    </source>
</reference>
<proteinExistence type="evidence at transcript level"/>